<dbReference type="InterPro" id="IPR005467">
    <property type="entry name" value="His_kinase_dom"/>
</dbReference>
<dbReference type="EC" id="2.7.13.3" evidence="2"/>
<keyword evidence="5" id="KW-0547">Nucleotide-binding</keyword>
<dbReference type="PROSITE" id="PS50109">
    <property type="entry name" value="HIS_KIN"/>
    <property type="match status" value="1"/>
</dbReference>
<accession>A0A5R9J4X1</accession>
<proteinExistence type="predicted"/>
<dbReference type="PRINTS" id="PR00344">
    <property type="entry name" value="BCTRLSENSOR"/>
</dbReference>
<keyword evidence="4" id="KW-0808">Transferase</keyword>
<evidence type="ECO:0000313" key="10">
    <source>
        <dbReference type="EMBL" id="TLU71903.1"/>
    </source>
</evidence>
<gene>
    <name evidence="10" type="ORF">FE263_15790</name>
</gene>
<dbReference type="SMART" id="SM00388">
    <property type="entry name" value="HisKA"/>
    <property type="match status" value="1"/>
</dbReference>
<dbReference type="EMBL" id="VCDI01000005">
    <property type="protein sequence ID" value="TLU71903.1"/>
    <property type="molecule type" value="Genomic_DNA"/>
</dbReference>
<dbReference type="RefSeq" id="WP_138326975.1">
    <property type="nucleotide sequence ID" value="NZ_VCDI01000005.1"/>
</dbReference>
<dbReference type="SMART" id="SM00065">
    <property type="entry name" value="GAF"/>
    <property type="match status" value="1"/>
</dbReference>
<dbReference type="InterPro" id="IPR003661">
    <property type="entry name" value="HisK_dim/P_dom"/>
</dbReference>
<evidence type="ECO:0000256" key="8">
    <source>
        <dbReference type="ARBA" id="ARBA00023012"/>
    </source>
</evidence>
<keyword evidence="11" id="KW-1185">Reference proteome</keyword>
<dbReference type="Pfam" id="PF00512">
    <property type="entry name" value="HisKA"/>
    <property type="match status" value="1"/>
</dbReference>
<dbReference type="Proteomes" id="UP000305654">
    <property type="component" value="Unassembled WGS sequence"/>
</dbReference>
<dbReference type="InterPro" id="IPR003594">
    <property type="entry name" value="HATPase_dom"/>
</dbReference>
<dbReference type="SUPFAM" id="SSF47384">
    <property type="entry name" value="Homodimeric domain of signal transducing histidine kinase"/>
    <property type="match status" value="1"/>
</dbReference>
<dbReference type="InterPro" id="IPR050351">
    <property type="entry name" value="BphY/WalK/GraS-like"/>
</dbReference>
<comment type="catalytic activity">
    <reaction evidence="1">
        <text>ATP + protein L-histidine = ADP + protein N-phospho-L-histidine.</text>
        <dbReference type="EC" id="2.7.13.3"/>
    </reaction>
</comment>
<evidence type="ECO:0000256" key="3">
    <source>
        <dbReference type="ARBA" id="ARBA00022553"/>
    </source>
</evidence>
<dbReference type="CDD" id="cd00082">
    <property type="entry name" value="HisKA"/>
    <property type="match status" value="1"/>
</dbReference>
<sequence length="389" mass="42362">MEDLGADVEAISRIKAVPTLLNVIHQTTGMGFVAVARVTEGRWVACGVLDAIDFGLSPGSELQVQTTICDEITDHRQPVIISNVRTDRTYCRHLTPQTFGFQSYVSVPIVLPDGEFFGTLCAIDPKPRSLDEPHVLSMFTLFADLIAQHLDTGRKMAASERALAQEREMAQLREEFIAILGHDLRNPLMAVDAGASLILRRPEHAAEVIGYMKRSIARMSGLIENVTDFARGRLGGGFLVSKTENLPLEPMLSGVVQELQSIYPSRDIELTLDIQQPVACDHLKLSQLLSNLLGNALTHGDAASPIKVDAKATKGIFELTVINNGERIPEEDQGKLFLPFVRGQSKSGAADQGLGLSLYISFQIAKAHGGSLTAASTSDETRFAFRMPI</sequence>
<dbReference type="Gene3D" id="3.30.450.40">
    <property type="match status" value="1"/>
</dbReference>
<dbReference type="Gene3D" id="1.10.287.130">
    <property type="match status" value="1"/>
</dbReference>
<evidence type="ECO:0000256" key="5">
    <source>
        <dbReference type="ARBA" id="ARBA00022741"/>
    </source>
</evidence>
<evidence type="ECO:0000256" key="1">
    <source>
        <dbReference type="ARBA" id="ARBA00000085"/>
    </source>
</evidence>
<dbReference type="AlphaFoldDB" id="A0A5R9J4X1"/>
<dbReference type="InterPro" id="IPR029016">
    <property type="entry name" value="GAF-like_dom_sf"/>
</dbReference>
<keyword evidence="8" id="KW-0902">Two-component regulatory system</keyword>
<organism evidence="10 11">
    <name type="scientific">Lichenicoccus roseus</name>
    <dbReference type="NCBI Taxonomy" id="2683649"/>
    <lineage>
        <taxon>Bacteria</taxon>
        <taxon>Pseudomonadati</taxon>
        <taxon>Pseudomonadota</taxon>
        <taxon>Alphaproteobacteria</taxon>
        <taxon>Acetobacterales</taxon>
        <taxon>Acetobacteraceae</taxon>
        <taxon>Lichenicoccus</taxon>
    </lineage>
</organism>
<dbReference type="Pfam" id="PF01590">
    <property type="entry name" value="GAF"/>
    <property type="match status" value="1"/>
</dbReference>
<dbReference type="GO" id="GO:0007234">
    <property type="term" value="P:osmosensory signaling via phosphorelay pathway"/>
    <property type="evidence" value="ECO:0007669"/>
    <property type="project" value="TreeGrafter"/>
</dbReference>
<dbReference type="PANTHER" id="PTHR42878">
    <property type="entry name" value="TWO-COMPONENT HISTIDINE KINASE"/>
    <property type="match status" value="1"/>
</dbReference>
<dbReference type="GO" id="GO:0030295">
    <property type="term" value="F:protein kinase activator activity"/>
    <property type="evidence" value="ECO:0007669"/>
    <property type="project" value="TreeGrafter"/>
</dbReference>
<dbReference type="GO" id="GO:0005524">
    <property type="term" value="F:ATP binding"/>
    <property type="evidence" value="ECO:0007669"/>
    <property type="project" value="UniProtKB-KW"/>
</dbReference>
<dbReference type="InterPro" id="IPR004358">
    <property type="entry name" value="Sig_transdc_His_kin-like_C"/>
</dbReference>
<dbReference type="PANTHER" id="PTHR42878:SF7">
    <property type="entry name" value="SENSOR HISTIDINE KINASE GLRK"/>
    <property type="match status" value="1"/>
</dbReference>
<dbReference type="InterPro" id="IPR036890">
    <property type="entry name" value="HATPase_C_sf"/>
</dbReference>
<dbReference type="GO" id="GO:0000156">
    <property type="term" value="F:phosphorelay response regulator activity"/>
    <property type="evidence" value="ECO:0007669"/>
    <property type="project" value="TreeGrafter"/>
</dbReference>
<keyword evidence="7" id="KW-0067">ATP-binding</keyword>
<dbReference type="SMART" id="SM00387">
    <property type="entry name" value="HATPase_c"/>
    <property type="match status" value="1"/>
</dbReference>
<name>A0A5R9J4X1_9PROT</name>
<evidence type="ECO:0000256" key="2">
    <source>
        <dbReference type="ARBA" id="ARBA00012438"/>
    </source>
</evidence>
<protein>
    <recommendedName>
        <fullName evidence="2">histidine kinase</fullName>
        <ecNumber evidence="2">2.7.13.3</ecNumber>
    </recommendedName>
</protein>
<comment type="caution">
    <text evidence="10">The sequence shown here is derived from an EMBL/GenBank/DDBJ whole genome shotgun (WGS) entry which is preliminary data.</text>
</comment>
<evidence type="ECO:0000259" key="9">
    <source>
        <dbReference type="PROSITE" id="PS50109"/>
    </source>
</evidence>
<keyword evidence="3" id="KW-0597">Phosphoprotein</keyword>
<evidence type="ECO:0000313" key="11">
    <source>
        <dbReference type="Proteomes" id="UP000305654"/>
    </source>
</evidence>
<dbReference type="OrthoDB" id="9795133at2"/>
<evidence type="ECO:0000256" key="7">
    <source>
        <dbReference type="ARBA" id="ARBA00022840"/>
    </source>
</evidence>
<dbReference type="Gene3D" id="3.30.565.10">
    <property type="entry name" value="Histidine kinase-like ATPase, C-terminal domain"/>
    <property type="match status" value="1"/>
</dbReference>
<dbReference type="InterPro" id="IPR036097">
    <property type="entry name" value="HisK_dim/P_sf"/>
</dbReference>
<dbReference type="Pfam" id="PF02518">
    <property type="entry name" value="HATPase_c"/>
    <property type="match status" value="1"/>
</dbReference>
<evidence type="ECO:0000256" key="6">
    <source>
        <dbReference type="ARBA" id="ARBA00022777"/>
    </source>
</evidence>
<dbReference type="SUPFAM" id="SSF55781">
    <property type="entry name" value="GAF domain-like"/>
    <property type="match status" value="1"/>
</dbReference>
<dbReference type="SUPFAM" id="SSF55874">
    <property type="entry name" value="ATPase domain of HSP90 chaperone/DNA topoisomerase II/histidine kinase"/>
    <property type="match status" value="1"/>
</dbReference>
<dbReference type="GO" id="GO:0000155">
    <property type="term" value="F:phosphorelay sensor kinase activity"/>
    <property type="evidence" value="ECO:0007669"/>
    <property type="project" value="InterPro"/>
</dbReference>
<reference evidence="10 11" key="1">
    <citation type="submission" date="2019-05" db="EMBL/GenBank/DDBJ databases">
        <authorList>
            <person name="Pankratov T."/>
            <person name="Grouzdev D."/>
        </authorList>
    </citation>
    <scope>NUCLEOTIDE SEQUENCE [LARGE SCALE GENOMIC DNA]</scope>
    <source>
        <strain evidence="10 11">KEBCLARHB70R</strain>
    </source>
</reference>
<evidence type="ECO:0000256" key="4">
    <source>
        <dbReference type="ARBA" id="ARBA00022679"/>
    </source>
</evidence>
<dbReference type="InterPro" id="IPR003018">
    <property type="entry name" value="GAF"/>
</dbReference>
<keyword evidence="6 10" id="KW-0418">Kinase</keyword>
<feature type="domain" description="Histidine kinase" evidence="9">
    <location>
        <begin position="179"/>
        <end position="389"/>
    </location>
</feature>